<dbReference type="EMBL" id="PQWO01000011">
    <property type="protein sequence ID" value="PZD72301.1"/>
    <property type="molecule type" value="Genomic_DNA"/>
</dbReference>
<dbReference type="RefSeq" id="WP_110987277.1">
    <property type="nucleotide sequence ID" value="NZ_CAWNWM010000011.1"/>
</dbReference>
<dbReference type="InterPro" id="IPR013830">
    <property type="entry name" value="SGNH_hydro"/>
</dbReference>
<keyword evidence="3" id="KW-1185">Reference proteome</keyword>
<comment type="caution">
    <text evidence="2">The sequence shown here is derived from an EMBL/GenBank/DDBJ whole genome shotgun (WGS) entry which is preliminary data.</text>
</comment>
<evidence type="ECO:0000313" key="2">
    <source>
        <dbReference type="EMBL" id="PZD72301.1"/>
    </source>
</evidence>
<dbReference type="EC" id="2.7.7.43" evidence="2"/>
<evidence type="ECO:0000313" key="3">
    <source>
        <dbReference type="Proteomes" id="UP000248857"/>
    </source>
</evidence>
<evidence type="ECO:0000259" key="1">
    <source>
        <dbReference type="Pfam" id="PF13472"/>
    </source>
</evidence>
<sequence>MALSQQKKSFLFALGLVLSFLYGIITVEYKIFPYKNLRAVKKTVAPEPALSHAKKSNASNIYLQRKSFFSFHGQPHNIVMVGDSITGRAEWVDLFPSLSIANRGIDGDTAEGILARLDSIYSTKAQKAFIQVGVNDFSLGVPVSEVQANYKEIVMRCKERGMKVYIQSTILAGAKYVEINSNILALNTFLKRLADGSEGVTYIDLNQRLAKDNFLDTQFSPDGIHLNGAGYKVWKDMIHDEMLSHS</sequence>
<dbReference type="GO" id="GO:0004622">
    <property type="term" value="F:phosphatidylcholine lysophospholipase activity"/>
    <property type="evidence" value="ECO:0007669"/>
    <property type="project" value="TreeGrafter"/>
</dbReference>
<reference evidence="2 3" key="1">
    <citation type="journal article" date="2018" name="Sci. Rep.">
        <title>A novel species of the marine cyanobacterium Acaryochloris with a unique pigment content and lifestyle.</title>
        <authorList>
            <person name="Partensky F."/>
            <person name="Six C."/>
            <person name="Ratin M."/>
            <person name="Garczarek L."/>
            <person name="Vaulot D."/>
            <person name="Probert I."/>
            <person name="Calteau A."/>
            <person name="Gourvil P."/>
            <person name="Marie D."/>
            <person name="Grebert T."/>
            <person name="Bouchier C."/>
            <person name="Le Panse S."/>
            <person name="Gachenot M."/>
            <person name="Rodriguez F."/>
            <person name="Garrido J.L."/>
        </authorList>
    </citation>
    <scope>NUCLEOTIDE SEQUENCE [LARGE SCALE GENOMIC DNA]</scope>
    <source>
        <strain evidence="2 3">RCC1774</strain>
    </source>
</reference>
<name>A0A2W1JTT7_9CYAN</name>
<gene>
    <name evidence="2" type="primary">neuA</name>
    <name evidence="2" type="ORF">C1752_03888</name>
</gene>
<keyword evidence="2" id="KW-0808">Transferase</keyword>
<protein>
    <submittedName>
        <fullName evidence="2">N-acylneuraminate cytidylyltransferase</fullName>
        <ecNumber evidence="2">2.7.7.43</ecNumber>
    </submittedName>
</protein>
<dbReference type="Pfam" id="PF13472">
    <property type="entry name" value="Lipase_GDSL_2"/>
    <property type="match status" value="1"/>
</dbReference>
<accession>A0A2W1JTT7</accession>
<feature type="domain" description="SGNH hydrolase-type esterase" evidence="1">
    <location>
        <begin position="82"/>
        <end position="233"/>
    </location>
</feature>
<dbReference type="GO" id="GO:0008781">
    <property type="term" value="F:N-acylneuraminate cytidylyltransferase activity"/>
    <property type="evidence" value="ECO:0007669"/>
    <property type="project" value="UniProtKB-EC"/>
</dbReference>
<dbReference type="AlphaFoldDB" id="A0A2W1JTT7"/>
<dbReference type="SUPFAM" id="SSF52266">
    <property type="entry name" value="SGNH hydrolase"/>
    <property type="match status" value="1"/>
</dbReference>
<dbReference type="Proteomes" id="UP000248857">
    <property type="component" value="Unassembled WGS sequence"/>
</dbReference>
<keyword evidence="2" id="KW-0548">Nucleotidyltransferase</keyword>
<organism evidence="2 3">
    <name type="scientific">Acaryochloris thomasi RCC1774</name>
    <dbReference type="NCBI Taxonomy" id="1764569"/>
    <lineage>
        <taxon>Bacteria</taxon>
        <taxon>Bacillati</taxon>
        <taxon>Cyanobacteriota</taxon>
        <taxon>Cyanophyceae</taxon>
        <taxon>Acaryochloridales</taxon>
        <taxon>Acaryochloridaceae</taxon>
        <taxon>Acaryochloris</taxon>
        <taxon>Acaryochloris thomasi</taxon>
    </lineage>
</organism>
<dbReference type="InterPro" id="IPR051532">
    <property type="entry name" value="Ester_Hydrolysis_Enzymes"/>
</dbReference>
<dbReference type="PANTHER" id="PTHR30383:SF5">
    <property type="entry name" value="SGNH HYDROLASE-TYPE ESTERASE DOMAIN-CONTAINING PROTEIN"/>
    <property type="match status" value="1"/>
</dbReference>
<dbReference type="OrthoDB" id="2513075at2"/>
<dbReference type="PANTHER" id="PTHR30383">
    <property type="entry name" value="THIOESTERASE 1/PROTEASE 1/LYSOPHOSPHOLIPASE L1"/>
    <property type="match status" value="1"/>
</dbReference>
<dbReference type="Gene3D" id="3.40.50.1110">
    <property type="entry name" value="SGNH hydrolase"/>
    <property type="match status" value="1"/>
</dbReference>
<dbReference type="InterPro" id="IPR036514">
    <property type="entry name" value="SGNH_hydro_sf"/>
</dbReference>
<proteinExistence type="predicted"/>